<dbReference type="Pfam" id="PF08281">
    <property type="entry name" value="Sigma70_r4_2"/>
    <property type="match status" value="1"/>
</dbReference>
<dbReference type="InterPro" id="IPR039425">
    <property type="entry name" value="RNA_pol_sigma-70-like"/>
</dbReference>
<gene>
    <name evidence="7" type="ORF">AAG747_04765</name>
</gene>
<organism evidence="7 8">
    <name type="scientific">Rapidithrix thailandica</name>
    <dbReference type="NCBI Taxonomy" id="413964"/>
    <lineage>
        <taxon>Bacteria</taxon>
        <taxon>Pseudomonadati</taxon>
        <taxon>Bacteroidota</taxon>
        <taxon>Cytophagia</taxon>
        <taxon>Cytophagales</taxon>
        <taxon>Flammeovirgaceae</taxon>
        <taxon>Rapidithrix</taxon>
    </lineage>
</organism>
<accession>A0AAW9S0P0</accession>
<dbReference type="InterPro" id="IPR013249">
    <property type="entry name" value="RNA_pol_sigma70_r4_t2"/>
</dbReference>
<dbReference type="InterPro" id="IPR014284">
    <property type="entry name" value="RNA_pol_sigma-70_dom"/>
</dbReference>
<evidence type="ECO:0000313" key="8">
    <source>
        <dbReference type="Proteomes" id="UP001403385"/>
    </source>
</evidence>
<dbReference type="NCBIfam" id="TIGR02937">
    <property type="entry name" value="sigma70-ECF"/>
    <property type="match status" value="1"/>
</dbReference>
<dbReference type="PANTHER" id="PTHR43133">
    <property type="entry name" value="RNA POLYMERASE ECF-TYPE SIGMA FACTO"/>
    <property type="match status" value="1"/>
</dbReference>
<dbReference type="InterPro" id="IPR013324">
    <property type="entry name" value="RNA_pol_sigma_r3/r4-like"/>
</dbReference>
<dbReference type="RefSeq" id="WP_346819992.1">
    <property type="nucleotide sequence ID" value="NZ_JBDKWZ010000002.1"/>
</dbReference>
<evidence type="ECO:0000256" key="3">
    <source>
        <dbReference type="ARBA" id="ARBA00023082"/>
    </source>
</evidence>
<dbReference type="Pfam" id="PF04542">
    <property type="entry name" value="Sigma70_r2"/>
    <property type="match status" value="1"/>
</dbReference>
<dbReference type="InterPro" id="IPR036388">
    <property type="entry name" value="WH-like_DNA-bd_sf"/>
</dbReference>
<dbReference type="CDD" id="cd06171">
    <property type="entry name" value="Sigma70_r4"/>
    <property type="match status" value="1"/>
</dbReference>
<feature type="domain" description="RNA polymerase sigma-70 region 2" evidence="5">
    <location>
        <begin position="30"/>
        <end position="95"/>
    </location>
</feature>
<dbReference type="AlphaFoldDB" id="A0AAW9S0P0"/>
<comment type="caution">
    <text evidence="7">The sequence shown here is derived from an EMBL/GenBank/DDBJ whole genome shotgun (WGS) entry which is preliminary data.</text>
</comment>
<dbReference type="InterPro" id="IPR013325">
    <property type="entry name" value="RNA_pol_sigma_r2"/>
</dbReference>
<evidence type="ECO:0000259" key="6">
    <source>
        <dbReference type="Pfam" id="PF08281"/>
    </source>
</evidence>
<evidence type="ECO:0000256" key="4">
    <source>
        <dbReference type="ARBA" id="ARBA00023163"/>
    </source>
</evidence>
<sequence length="197" mass="22921">MTALPTSQYSDHELWGKMKNGSQKAFTQLLKLYYNDLYFYGKRIAGSIVVAEDCIQEVFVDIWEKRESVSDVRRVKPYLMKAVRLRIIRRLSSRRHLVGEEAAPEQTAITFSIEDEIIRQQSTQEQSEQLHQALIQLSKRQKEVIYLKFFQGLSHEEIAAVMGLNKQSVKNLLHEALKKLRNILLSILLIILAMLFQ</sequence>
<dbReference type="SUPFAM" id="SSF88946">
    <property type="entry name" value="Sigma2 domain of RNA polymerase sigma factors"/>
    <property type="match status" value="1"/>
</dbReference>
<keyword evidence="2" id="KW-0805">Transcription regulation</keyword>
<evidence type="ECO:0000259" key="5">
    <source>
        <dbReference type="Pfam" id="PF04542"/>
    </source>
</evidence>
<comment type="similarity">
    <text evidence="1">Belongs to the sigma-70 factor family. ECF subfamily.</text>
</comment>
<dbReference type="EMBL" id="JBDKWZ010000002">
    <property type="protein sequence ID" value="MEN7547207.1"/>
    <property type="molecule type" value="Genomic_DNA"/>
</dbReference>
<evidence type="ECO:0000313" key="7">
    <source>
        <dbReference type="EMBL" id="MEN7547207.1"/>
    </source>
</evidence>
<dbReference type="GO" id="GO:0016987">
    <property type="term" value="F:sigma factor activity"/>
    <property type="evidence" value="ECO:0007669"/>
    <property type="project" value="UniProtKB-KW"/>
</dbReference>
<name>A0AAW9S0P0_9BACT</name>
<keyword evidence="8" id="KW-1185">Reference proteome</keyword>
<keyword evidence="3" id="KW-0731">Sigma factor</keyword>
<reference evidence="7 8" key="1">
    <citation type="submission" date="2024-04" db="EMBL/GenBank/DDBJ databases">
        <title>Novel genus in family Flammeovirgaceae.</title>
        <authorList>
            <person name="Nguyen T.H."/>
            <person name="Vuong T.Q."/>
            <person name="Le H."/>
            <person name="Kim S.-G."/>
        </authorList>
    </citation>
    <scope>NUCLEOTIDE SEQUENCE [LARGE SCALE GENOMIC DNA]</scope>
    <source>
        <strain evidence="7 8">JCM 23209</strain>
    </source>
</reference>
<dbReference type="Gene3D" id="1.10.1740.10">
    <property type="match status" value="1"/>
</dbReference>
<feature type="domain" description="RNA polymerase sigma factor 70 region 4 type 2" evidence="6">
    <location>
        <begin position="128"/>
        <end position="180"/>
    </location>
</feature>
<keyword evidence="4" id="KW-0804">Transcription</keyword>
<dbReference type="SUPFAM" id="SSF88659">
    <property type="entry name" value="Sigma3 and sigma4 domains of RNA polymerase sigma factors"/>
    <property type="match status" value="1"/>
</dbReference>
<evidence type="ECO:0000256" key="1">
    <source>
        <dbReference type="ARBA" id="ARBA00010641"/>
    </source>
</evidence>
<evidence type="ECO:0000256" key="2">
    <source>
        <dbReference type="ARBA" id="ARBA00023015"/>
    </source>
</evidence>
<protein>
    <submittedName>
        <fullName evidence="7">Sigma-70 family RNA polymerase sigma factor</fullName>
    </submittedName>
</protein>
<dbReference type="InterPro" id="IPR007627">
    <property type="entry name" value="RNA_pol_sigma70_r2"/>
</dbReference>
<dbReference type="GO" id="GO:0006352">
    <property type="term" value="P:DNA-templated transcription initiation"/>
    <property type="evidence" value="ECO:0007669"/>
    <property type="project" value="InterPro"/>
</dbReference>
<dbReference type="Gene3D" id="1.10.10.10">
    <property type="entry name" value="Winged helix-like DNA-binding domain superfamily/Winged helix DNA-binding domain"/>
    <property type="match status" value="1"/>
</dbReference>
<dbReference type="GO" id="GO:0003677">
    <property type="term" value="F:DNA binding"/>
    <property type="evidence" value="ECO:0007669"/>
    <property type="project" value="InterPro"/>
</dbReference>
<dbReference type="PANTHER" id="PTHR43133:SF46">
    <property type="entry name" value="RNA POLYMERASE SIGMA-70 FACTOR ECF SUBFAMILY"/>
    <property type="match status" value="1"/>
</dbReference>
<proteinExistence type="inferred from homology"/>
<dbReference type="Proteomes" id="UP001403385">
    <property type="component" value="Unassembled WGS sequence"/>
</dbReference>